<protein>
    <submittedName>
        <fullName evidence="5">ATP-binding protein</fullName>
    </submittedName>
</protein>
<accession>A0ABW1PEZ1</accession>
<dbReference type="InterPro" id="IPR041664">
    <property type="entry name" value="AAA_16"/>
</dbReference>
<sequence length="947" mass="100492">MSHHTTSPVADVFVGRAAELDVLVRAVRGSPAVVLVEGEAGVGKTRLVRELLRHPAAAGRTVLLGRCHPLRSPLPYGPVVDALRHLREVPLAAALPPITGALHPLLPELAPLLPDPLPRADAGTERHRLFRAVRDLLVVAGPAVLVLEDVHWADEGTHDLLRYLAHPPREVPLVLTCRREDRLPPTRLADHVLGLAPLAPAHVRELAAGLLRVPKVPENFAVELHRRTAGIPFAVEEVLREIREGTADLDSLRPGSGDRVPVPLLLRDTLADRLDRAGPGVARVVRAAAVLDAPETEDVITAVAGLPATDAAEALVSGLRAGLLHEVSPGRYALRHPLARQAVYAPLPGPLRRASHARAAAALAALPDPPLVRLAHHHRRAGELDAWVHSTAAAVEHAALVGDTALALRLLEDALGDPELPRDAKDAFAVRLSKLALQSIVHDGTVRCLRAVVADRAMSRTARGEARLNLGILLINQVGSVAAGRAEIELAVPDLSRRPALAARGMAALSLPGFGDAPVTEHLRWLGEAERVIGDSGDEELVAAVRANRVSTLLQTADPAAWDAVAALPAHAASVRVRRQLTRTYHNLADAATWLGHYDRAREFLDRGTRMAADSDVPYLAALSDGTALRLRAATGGWDGLEADVHRFTEQAGDMAFLAVDGWLALGRLALDRGDAPLAARHFGTALAAAPDNAPAVASAMAGRAAAHLVLGAVTAACHEADRALAKSRRKGNWVWAAELAPVLVRAHLRARRAADAVAVTAEYAEGIAGRDAPLAAAGLDLCRGELAAARGEHEEAARRFHEAAHRFAALPRPHTAAAAAEASARHCAQAGDREAAAERVTSAITGFTGLGLPRDVRRCERALRGYRGSARRGRRGYGQVLSPREHEVAALVGSGLTNRQIAEALFLSQRTVDNHVSRAMRKLGITSRTALRDGHGAADGTGPRRL</sequence>
<dbReference type="EMBL" id="JBHSQO010000058">
    <property type="protein sequence ID" value="MFC6094195.1"/>
    <property type="molecule type" value="Genomic_DNA"/>
</dbReference>
<comment type="caution">
    <text evidence="5">The sequence shown here is derived from an EMBL/GenBank/DDBJ whole genome shotgun (WGS) entry which is preliminary data.</text>
</comment>
<dbReference type="PANTHER" id="PTHR16305">
    <property type="entry name" value="TESTICULAR SOLUBLE ADENYLYL CYCLASE"/>
    <property type="match status" value="1"/>
</dbReference>
<dbReference type="RefSeq" id="WP_380642213.1">
    <property type="nucleotide sequence ID" value="NZ_JBHSQO010000058.1"/>
</dbReference>
<dbReference type="InterPro" id="IPR011990">
    <property type="entry name" value="TPR-like_helical_dom_sf"/>
</dbReference>
<evidence type="ECO:0000313" key="5">
    <source>
        <dbReference type="EMBL" id="MFC6094195.1"/>
    </source>
</evidence>
<dbReference type="Gene3D" id="1.10.10.10">
    <property type="entry name" value="Winged helix-like DNA-binding domain superfamily/Winged helix DNA-binding domain"/>
    <property type="match status" value="1"/>
</dbReference>
<dbReference type="SUPFAM" id="SSF46894">
    <property type="entry name" value="C-terminal effector domain of the bipartite response regulators"/>
    <property type="match status" value="1"/>
</dbReference>
<dbReference type="Gene3D" id="1.25.40.10">
    <property type="entry name" value="Tetratricopeptide repeat domain"/>
    <property type="match status" value="1"/>
</dbReference>
<dbReference type="Gene3D" id="3.40.50.300">
    <property type="entry name" value="P-loop containing nucleotide triphosphate hydrolases"/>
    <property type="match status" value="1"/>
</dbReference>
<dbReference type="PANTHER" id="PTHR16305:SF35">
    <property type="entry name" value="TRANSCRIPTIONAL ACTIVATOR DOMAIN"/>
    <property type="match status" value="1"/>
</dbReference>
<keyword evidence="2 5" id="KW-0067">ATP-binding</keyword>
<dbReference type="InterPro" id="IPR027417">
    <property type="entry name" value="P-loop_NTPase"/>
</dbReference>
<dbReference type="PROSITE" id="PS50043">
    <property type="entry name" value="HTH_LUXR_2"/>
    <property type="match status" value="1"/>
</dbReference>
<keyword evidence="1" id="KW-0547">Nucleotide-binding</keyword>
<dbReference type="PRINTS" id="PR00038">
    <property type="entry name" value="HTHLUXR"/>
</dbReference>
<proteinExistence type="predicted"/>
<organism evidence="5 6">
    <name type="scientific">Saccharothrix lopnurensis</name>
    <dbReference type="NCBI Taxonomy" id="1670621"/>
    <lineage>
        <taxon>Bacteria</taxon>
        <taxon>Bacillati</taxon>
        <taxon>Actinomycetota</taxon>
        <taxon>Actinomycetes</taxon>
        <taxon>Pseudonocardiales</taxon>
        <taxon>Pseudonocardiaceae</taxon>
        <taxon>Saccharothrix</taxon>
    </lineage>
</organism>
<evidence type="ECO:0000256" key="3">
    <source>
        <dbReference type="PROSITE-ProRule" id="PRU00339"/>
    </source>
</evidence>
<dbReference type="SUPFAM" id="SSF52540">
    <property type="entry name" value="P-loop containing nucleoside triphosphate hydrolases"/>
    <property type="match status" value="1"/>
</dbReference>
<feature type="domain" description="HTH luxR-type" evidence="4">
    <location>
        <begin position="875"/>
        <end position="940"/>
    </location>
</feature>
<dbReference type="GO" id="GO:0005524">
    <property type="term" value="F:ATP binding"/>
    <property type="evidence" value="ECO:0007669"/>
    <property type="project" value="UniProtKB-KW"/>
</dbReference>
<evidence type="ECO:0000259" key="4">
    <source>
        <dbReference type="PROSITE" id="PS50043"/>
    </source>
</evidence>
<dbReference type="Pfam" id="PF00196">
    <property type="entry name" value="GerE"/>
    <property type="match status" value="1"/>
</dbReference>
<keyword evidence="3" id="KW-0802">TPR repeat</keyword>
<dbReference type="InterPro" id="IPR019734">
    <property type="entry name" value="TPR_rpt"/>
</dbReference>
<dbReference type="PROSITE" id="PS50005">
    <property type="entry name" value="TPR"/>
    <property type="match status" value="1"/>
</dbReference>
<name>A0ABW1PEZ1_9PSEU</name>
<dbReference type="InterPro" id="IPR016032">
    <property type="entry name" value="Sig_transdc_resp-reg_C-effctor"/>
</dbReference>
<evidence type="ECO:0000256" key="2">
    <source>
        <dbReference type="ARBA" id="ARBA00022840"/>
    </source>
</evidence>
<dbReference type="Proteomes" id="UP001596220">
    <property type="component" value="Unassembled WGS sequence"/>
</dbReference>
<keyword evidence="6" id="KW-1185">Reference proteome</keyword>
<dbReference type="SUPFAM" id="SSF48452">
    <property type="entry name" value="TPR-like"/>
    <property type="match status" value="2"/>
</dbReference>
<feature type="repeat" description="TPR" evidence="3">
    <location>
        <begin position="660"/>
        <end position="693"/>
    </location>
</feature>
<reference evidence="6" key="1">
    <citation type="journal article" date="2019" name="Int. J. Syst. Evol. Microbiol.">
        <title>The Global Catalogue of Microorganisms (GCM) 10K type strain sequencing project: providing services to taxonomists for standard genome sequencing and annotation.</title>
        <authorList>
            <consortium name="The Broad Institute Genomics Platform"/>
            <consortium name="The Broad Institute Genome Sequencing Center for Infectious Disease"/>
            <person name="Wu L."/>
            <person name="Ma J."/>
        </authorList>
    </citation>
    <scope>NUCLEOTIDE SEQUENCE [LARGE SCALE GENOMIC DNA]</scope>
    <source>
        <strain evidence="6">CGMCC 4.7246</strain>
    </source>
</reference>
<evidence type="ECO:0000313" key="6">
    <source>
        <dbReference type="Proteomes" id="UP001596220"/>
    </source>
</evidence>
<evidence type="ECO:0000256" key="1">
    <source>
        <dbReference type="ARBA" id="ARBA00022741"/>
    </source>
</evidence>
<dbReference type="PROSITE" id="PS00622">
    <property type="entry name" value="HTH_LUXR_1"/>
    <property type="match status" value="1"/>
</dbReference>
<dbReference type="SMART" id="SM00421">
    <property type="entry name" value="HTH_LUXR"/>
    <property type="match status" value="1"/>
</dbReference>
<dbReference type="Pfam" id="PF13191">
    <property type="entry name" value="AAA_16"/>
    <property type="match status" value="1"/>
</dbReference>
<dbReference type="InterPro" id="IPR036388">
    <property type="entry name" value="WH-like_DNA-bd_sf"/>
</dbReference>
<dbReference type="SMART" id="SM00028">
    <property type="entry name" value="TPR"/>
    <property type="match status" value="2"/>
</dbReference>
<gene>
    <name evidence="5" type="ORF">ACFP3R_33435</name>
</gene>
<dbReference type="InterPro" id="IPR000792">
    <property type="entry name" value="Tscrpt_reg_LuxR_C"/>
</dbReference>
<dbReference type="CDD" id="cd06170">
    <property type="entry name" value="LuxR_C_like"/>
    <property type="match status" value="1"/>
</dbReference>